<dbReference type="InterPro" id="IPR009057">
    <property type="entry name" value="Homeodomain-like_sf"/>
</dbReference>
<organism evidence="9">
    <name type="scientific">Solibacter usitatus (strain Ellin6076)</name>
    <dbReference type="NCBI Taxonomy" id="234267"/>
    <lineage>
        <taxon>Bacteria</taxon>
        <taxon>Pseudomonadati</taxon>
        <taxon>Acidobacteriota</taxon>
        <taxon>Terriglobia</taxon>
        <taxon>Bryobacterales</taxon>
        <taxon>Solibacteraceae</taxon>
        <taxon>Candidatus Solibacter</taxon>
    </lineage>
</organism>
<evidence type="ECO:0000313" key="3">
    <source>
        <dbReference type="EMBL" id="ABJ82322.1"/>
    </source>
</evidence>
<dbReference type="PROSITE" id="PS50994">
    <property type="entry name" value="INTEGRASE"/>
    <property type="match status" value="1"/>
</dbReference>
<name>Q01QQ4_SOLUE</name>
<dbReference type="KEGG" id="sus:Acid_2230"/>
<dbReference type="KEGG" id="sus:Acid_1329"/>
<feature type="domain" description="Integrase catalytic" evidence="1">
    <location>
        <begin position="137"/>
        <end position="304"/>
    </location>
</feature>
<dbReference type="KEGG" id="sus:Acid_5347"/>
<dbReference type="KEGG" id="sus:Acid_7104"/>
<sequence length="395" mass="45229">MPWQEIRVEEQRLLMIRDHEEGMSISELAEVYGVSRKTVYKWLERHDEQGFLGLQAQSRRPHRSPNQVTSEVEGAIIAARHKWGWGPGKLRVKLFQQDSRVPWPAVSTIAAVLKANGLVVSRRNRPRVPIQRPPYLAADGPNAVWNIDYKGWFRCGDGTRVDPLTISDGFSRYLLRCQHVEQTGYELTRAVFVATFQEFGLPGAIHSDNGTPFASVAPGGLSRLSIWFVKLGIVVERSRPACPQDNGRHERMHRTLKAATAKPPQATVRLQQQAFHAFQREYNEERPHEALDNKTPHSCYQASARSYPRRVPELEYGDDMETRVISQQGSLKWKGVRTFISEVFAYETLGIKVIDERWVELYFGPIRLGWLDGYRQTFSRRKPKALIAEEISVIV</sequence>
<evidence type="ECO:0000313" key="6">
    <source>
        <dbReference type="EMBL" id="ABJ84845.1"/>
    </source>
</evidence>
<dbReference type="FunCoup" id="Q01QQ4">
    <property type="interactions" value="32"/>
</dbReference>
<dbReference type="GO" id="GO:0015074">
    <property type="term" value="P:DNA integration"/>
    <property type="evidence" value="ECO:0007669"/>
    <property type="project" value="InterPro"/>
</dbReference>
<accession>Q01QQ4</accession>
<evidence type="ECO:0000313" key="8">
    <source>
        <dbReference type="EMBL" id="ABJ86296.1"/>
    </source>
</evidence>
<dbReference type="eggNOG" id="COG2801">
    <property type="taxonomic scope" value="Bacteria"/>
</dbReference>
<dbReference type="EMBL" id="CP000473">
    <property type="protein sequence ID" value="ABJ83220.1"/>
    <property type="molecule type" value="Genomic_DNA"/>
</dbReference>
<dbReference type="InterPro" id="IPR012337">
    <property type="entry name" value="RNaseH-like_sf"/>
</dbReference>
<evidence type="ECO:0000313" key="5">
    <source>
        <dbReference type="EMBL" id="ABJ83220.1"/>
    </source>
</evidence>
<dbReference type="HOGENOM" id="CLU_027402_15_3_0"/>
<evidence type="ECO:0000313" key="2">
    <source>
        <dbReference type="EMBL" id="ABJ82123.1"/>
    </source>
</evidence>
<dbReference type="KEGG" id="sus:Acid_2150"/>
<dbReference type="EMBL" id="CP000473">
    <property type="protein sequence ID" value="ABJ86296.1"/>
    <property type="molecule type" value="Genomic_DNA"/>
</dbReference>
<evidence type="ECO:0000313" key="7">
    <source>
        <dbReference type="EMBL" id="ABJ86189.1"/>
    </source>
</evidence>
<dbReference type="EMBL" id="CP000473">
    <property type="protein sequence ID" value="ABJ86189.1"/>
    <property type="molecule type" value="Genomic_DNA"/>
</dbReference>
<dbReference type="AlphaFoldDB" id="Q01QQ4"/>
<dbReference type="KEGG" id="sus:Acid_5236"/>
<dbReference type="GO" id="GO:0003676">
    <property type="term" value="F:nucleic acid binding"/>
    <property type="evidence" value="ECO:0007669"/>
    <property type="project" value="InterPro"/>
</dbReference>
<dbReference type="Pfam" id="PF13551">
    <property type="entry name" value="HTH_29"/>
    <property type="match status" value="1"/>
</dbReference>
<dbReference type="SUPFAM" id="SSF46689">
    <property type="entry name" value="Homeodomain-like"/>
    <property type="match status" value="1"/>
</dbReference>
<dbReference type="InterPro" id="IPR001584">
    <property type="entry name" value="Integrase_cat-core"/>
</dbReference>
<dbReference type="Gene3D" id="3.30.420.10">
    <property type="entry name" value="Ribonuclease H-like superfamily/Ribonuclease H"/>
    <property type="match status" value="1"/>
</dbReference>
<dbReference type="STRING" id="234267.Acid_1129"/>
<evidence type="ECO:0000313" key="9">
    <source>
        <dbReference type="EMBL" id="ABJ88016.1"/>
    </source>
</evidence>
<protein>
    <submittedName>
        <fullName evidence="9">Integrase, catalytic region</fullName>
    </submittedName>
</protein>
<dbReference type="InterPro" id="IPR036397">
    <property type="entry name" value="RNaseH_sf"/>
</dbReference>
<dbReference type="KEGG" id="sus:Acid_3877"/>
<reference evidence="9" key="1">
    <citation type="submission" date="2006-10" db="EMBL/GenBank/DDBJ databases">
        <title>Complete sequence of Solibacter usitatus Ellin6076.</title>
        <authorList>
            <consortium name="US DOE Joint Genome Institute"/>
            <person name="Copeland A."/>
            <person name="Lucas S."/>
            <person name="Lapidus A."/>
            <person name="Barry K."/>
            <person name="Detter J.C."/>
            <person name="Glavina del Rio T."/>
            <person name="Hammon N."/>
            <person name="Israni S."/>
            <person name="Dalin E."/>
            <person name="Tice H."/>
            <person name="Pitluck S."/>
            <person name="Thompson L.S."/>
            <person name="Brettin T."/>
            <person name="Bruce D."/>
            <person name="Han C."/>
            <person name="Tapia R."/>
            <person name="Gilna P."/>
            <person name="Schmutz J."/>
            <person name="Larimer F."/>
            <person name="Land M."/>
            <person name="Hauser L."/>
            <person name="Kyrpides N."/>
            <person name="Mikhailova N."/>
            <person name="Janssen P.H."/>
            <person name="Kuske C.R."/>
            <person name="Richardson P."/>
        </authorList>
    </citation>
    <scope>NUCLEOTIDE SEQUENCE</scope>
    <source>
        <strain evidence="9">Ellin6076</strain>
    </source>
</reference>
<proteinExistence type="predicted"/>
<dbReference type="Gene3D" id="1.10.10.60">
    <property type="entry name" value="Homeodomain-like"/>
    <property type="match status" value="1"/>
</dbReference>
<dbReference type="EMBL" id="CP000473">
    <property type="protein sequence ID" value="ABJ82123.1"/>
    <property type="molecule type" value="Genomic_DNA"/>
</dbReference>
<dbReference type="PANTHER" id="PTHR35004">
    <property type="entry name" value="TRANSPOSASE RV3428C-RELATED"/>
    <property type="match status" value="1"/>
</dbReference>
<dbReference type="SUPFAM" id="SSF53098">
    <property type="entry name" value="Ribonuclease H-like"/>
    <property type="match status" value="1"/>
</dbReference>
<dbReference type="EMBL" id="CP000473">
    <property type="protein sequence ID" value="ABJ82322.1"/>
    <property type="molecule type" value="Genomic_DNA"/>
</dbReference>
<gene>
    <name evidence="2" type="ordered locus">Acid_1129</name>
    <name evidence="3" type="ordered locus">Acid_1329</name>
    <name evidence="4" type="ordered locus">Acid_2150</name>
    <name evidence="5" type="ordered locus">Acid_2230</name>
    <name evidence="6" type="ordered locus">Acid_3877</name>
    <name evidence="7" type="ordered locus">Acid_5236</name>
    <name evidence="8" type="ordered locus">Acid_5347</name>
    <name evidence="9" type="ordered locus">Acid_7104</name>
</gene>
<dbReference type="EMBL" id="CP000473">
    <property type="protein sequence ID" value="ABJ84845.1"/>
    <property type="molecule type" value="Genomic_DNA"/>
</dbReference>
<dbReference type="InParanoid" id="Q01QQ4"/>
<dbReference type="EMBL" id="CP000473">
    <property type="protein sequence ID" value="ABJ88016.1"/>
    <property type="molecule type" value="Genomic_DNA"/>
</dbReference>
<dbReference type="EMBL" id="CP000473">
    <property type="protein sequence ID" value="ABJ83140.1"/>
    <property type="molecule type" value="Genomic_DNA"/>
</dbReference>
<dbReference type="Pfam" id="PF13683">
    <property type="entry name" value="rve_3"/>
    <property type="match status" value="1"/>
</dbReference>
<evidence type="ECO:0000313" key="4">
    <source>
        <dbReference type="EMBL" id="ABJ83140.1"/>
    </source>
</evidence>
<dbReference type="KEGG" id="sus:Acid_1129"/>
<evidence type="ECO:0000259" key="1">
    <source>
        <dbReference type="PROSITE" id="PS50994"/>
    </source>
</evidence>
<dbReference type="PANTHER" id="PTHR35004:SF7">
    <property type="entry name" value="INTEGRASE PROTEIN"/>
    <property type="match status" value="1"/>
</dbReference>